<feature type="transmembrane region" description="Helical" evidence="1">
    <location>
        <begin position="233"/>
        <end position="253"/>
    </location>
</feature>
<feature type="transmembrane region" description="Helical" evidence="1">
    <location>
        <begin position="64"/>
        <end position="90"/>
    </location>
</feature>
<dbReference type="AlphaFoldDB" id="A0AAJ5X8Q6"/>
<dbReference type="EMBL" id="CP119316">
    <property type="protein sequence ID" value="WEK47613.1"/>
    <property type="molecule type" value="Genomic_DNA"/>
</dbReference>
<proteinExistence type="predicted"/>
<dbReference type="Proteomes" id="UP001218362">
    <property type="component" value="Chromosome"/>
</dbReference>
<keyword evidence="1" id="KW-0472">Membrane</keyword>
<keyword evidence="1" id="KW-1133">Transmembrane helix</keyword>
<feature type="transmembrane region" description="Helical" evidence="1">
    <location>
        <begin position="26"/>
        <end position="44"/>
    </location>
</feature>
<gene>
    <name evidence="2" type="ORF">P0Y56_04785</name>
</gene>
<accession>A0AAJ5X8Q6</accession>
<feature type="transmembrane region" description="Helical" evidence="1">
    <location>
        <begin position="265"/>
        <end position="283"/>
    </location>
</feature>
<keyword evidence="1" id="KW-0812">Transmembrane</keyword>
<feature type="transmembrane region" description="Helical" evidence="1">
    <location>
        <begin position="179"/>
        <end position="197"/>
    </location>
</feature>
<feature type="transmembrane region" description="Helical" evidence="1">
    <location>
        <begin position="204"/>
        <end position="227"/>
    </location>
</feature>
<name>A0AAJ5X8Q6_9SPHN</name>
<feature type="transmembrane region" description="Helical" evidence="1">
    <location>
        <begin position="136"/>
        <end position="159"/>
    </location>
</feature>
<evidence type="ECO:0000256" key="1">
    <source>
        <dbReference type="SAM" id="Phobius"/>
    </source>
</evidence>
<evidence type="ECO:0000313" key="3">
    <source>
        <dbReference type="Proteomes" id="UP001218362"/>
    </source>
</evidence>
<sequence length="313" mass="32294">MMDIASRHAPASKEDSWTKQGFAKRALYIIGTILFCASLIYVGVFTARNWPDESELAHFRAAPLLAAAALYALTQFSSSAAWIVGVAGLGQTIPLKSGIKINFSAQIGKYLPGNVAHYFARAALASTAGVSISSSFIATIMEILATVLAGTTAAVVSMIFDPAPLQAVHKTITQPAPMIAAFGMLGACAILVLMRVLKIPAGALLASSACLMVSFVLVGLSFFAVLSAAAPGVLSPIAVIGMFAVAWTAGYVIPGAPAGLGVREAILIAWLAPVVGGPVALASVMVHRLVSAAIDTLCALTGYAWLRAEGHKL</sequence>
<organism evidence="2 3">
    <name type="scientific">Candidatus Andeanibacterium colombiense</name>
    <dbReference type="NCBI Taxonomy" id="3121345"/>
    <lineage>
        <taxon>Bacteria</taxon>
        <taxon>Pseudomonadati</taxon>
        <taxon>Pseudomonadota</taxon>
        <taxon>Alphaproteobacteria</taxon>
        <taxon>Sphingomonadales</taxon>
        <taxon>Sphingomonadaceae</taxon>
        <taxon>Candidatus Andeanibacterium</taxon>
    </lineage>
</organism>
<protein>
    <submittedName>
        <fullName evidence="2">Uncharacterized protein</fullName>
    </submittedName>
</protein>
<reference evidence="2" key="1">
    <citation type="submission" date="2023-03" db="EMBL/GenBank/DDBJ databases">
        <title>Andean soil-derived lignocellulolytic bacterial consortium as a source of novel taxa and putative plastic-active enzymes.</title>
        <authorList>
            <person name="Diaz-Garcia L."/>
            <person name="Chuvochina M."/>
            <person name="Feuerriegel G."/>
            <person name="Bunk B."/>
            <person name="Sproer C."/>
            <person name="Streit W.R."/>
            <person name="Rodriguez L.M."/>
            <person name="Overmann J."/>
            <person name="Jimenez D.J."/>
        </authorList>
    </citation>
    <scope>NUCLEOTIDE SEQUENCE</scope>
    <source>
        <strain evidence="2">MAG 26</strain>
    </source>
</reference>
<evidence type="ECO:0000313" key="2">
    <source>
        <dbReference type="EMBL" id="WEK47613.1"/>
    </source>
</evidence>
<dbReference type="KEGG" id="acob:P0Y56_04785"/>